<dbReference type="OrthoDB" id="1719536at2759"/>
<name>A0A9J5YYG6_SOLCO</name>
<protein>
    <submittedName>
        <fullName evidence="1">Uncharacterized protein</fullName>
    </submittedName>
</protein>
<sequence>MATMDVPQKGGFSFDLCRRNEMLVSKGLRSPSFLKTGTTIVGLIFKNFLCEANPLSHQPCEAFQICWCQTFSDILPDPCSLPLLYTVFLLVDLLTGKISSKAQNGPCLSTLQICSAAGLGEVEARARKDGGKSFHIASGGRCGEREIADVLKISPIPFIELNGTVLSPAYLNAEECNITSFF</sequence>
<comment type="caution">
    <text evidence="1">The sequence shown here is derived from an EMBL/GenBank/DDBJ whole genome shotgun (WGS) entry which is preliminary data.</text>
</comment>
<reference evidence="1 2" key="1">
    <citation type="submission" date="2020-09" db="EMBL/GenBank/DDBJ databases">
        <title>De no assembly of potato wild relative species, Solanum commersonii.</title>
        <authorList>
            <person name="Cho K."/>
        </authorList>
    </citation>
    <scope>NUCLEOTIDE SEQUENCE [LARGE SCALE GENOMIC DNA]</scope>
    <source>
        <strain evidence="1">LZ3.2</strain>
        <tissue evidence="1">Leaf</tissue>
    </source>
</reference>
<keyword evidence="2" id="KW-1185">Reference proteome</keyword>
<gene>
    <name evidence="1" type="ORF">H5410_026324</name>
</gene>
<accession>A0A9J5YYG6</accession>
<dbReference type="AlphaFoldDB" id="A0A9J5YYG6"/>
<dbReference type="EMBL" id="JACXVP010000005">
    <property type="protein sequence ID" value="KAG5604832.1"/>
    <property type="molecule type" value="Genomic_DNA"/>
</dbReference>
<evidence type="ECO:0000313" key="1">
    <source>
        <dbReference type="EMBL" id="KAG5604832.1"/>
    </source>
</evidence>
<proteinExistence type="predicted"/>
<evidence type="ECO:0000313" key="2">
    <source>
        <dbReference type="Proteomes" id="UP000824120"/>
    </source>
</evidence>
<organism evidence="1 2">
    <name type="scientific">Solanum commersonii</name>
    <name type="common">Commerson's wild potato</name>
    <name type="synonym">Commerson's nightshade</name>
    <dbReference type="NCBI Taxonomy" id="4109"/>
    <lineage>
        <taxon>Eukaryota</taxon>
        <taxon>Viridiplantae</taxon>
        <taxon>Streptophyta</taxon>
        <taxon>Embryophyta</taxon>
        <taxon>Tracheophyta</taxon>
        <taxon>Spermatophyta</taxon>
        <taxon>Magnoliopsida</taxon>
        <taxon>eudicotyledons</taxon>
        <taxon>Gunneridae</taxon>
        <taxon>Pentapetalae</taxon>
        <taxon>asterids</taxon>
        <taxon>lamiids</taxon>
        <taxon>Solanales</taxon>
        <taxon>Solanaceae</taxon>
        <taxon>Solanoideae</taxon>
        <taxon>Solaneae</taxon>
        <taxon>Solanum</taxon>
    </lineage>
</organism>
<dbReference type="Proteomes" id="UP000824120">
    <property type="component" value="Chromosome 5"/>
</dbReference>